<feature type="active site" description="Nucleophile" evidence="9">
    <location>
        <position position="115"/>
    </location>
</feature>
<dbReference type="PRINTS" id="PR00111">
    <property type="entry name" value="ABHYDROLASE"/>
</dbReference>
<dbReference type="PRINTS" id="PR00793">
    <property type="entry name" value="PROAMNOPTASE"/>
</dbReference>
<evidence type="ECO:0000313" key="12">
    <source>
        <dbReference type="EMBL" id="GIH20851.1"/>
    </source>
</evidence>
<dbReference type="InterPro" id="IPR005944">
    <property type="entry name" value="Pro_iminopeptidase"/>
</dbReference>
<feature type="active site" evidence="9">
    <location>
        <position position="267"/>
    </location>
</feature>
<dbReference type="InterPro" id="IPR029058">
    <property type="entry name" value="AB_hydrolase_fold"/>
</dbReference>
<feature type="domain" description="AB hydrolase-1" evidence="11">
    <location>
        <begin position="38"/>
        <end position="296"/>
    </location>
</feature>
<dbReference type="RefSeq" id="WP_203924259.1">
    <property type="nucleotide sequence ID" value="NZ_BONZ01000106.1"/>
</dbReference>
<feature type="active site" description="Proton donor" evidence="9">
    <location>
        <position position="295"/>
    </location>
</feature>
<comment type="similarity">
    <text evidence="3 8 10">Belongs to the peptidase S33 family.</text>
</comment>
<protein>
    <recommendedName>
        <fullName evidence="8 10">Proline iminopeptidase</fullName>
        <shortName evidence="8">PIP</shortName>
        <ecNumber evidence="8 10">3.4.11.5</ecNumber>
    </recommendedName>
    <alternativeName>
        <fullName evidence="8">Prolyl aminopeptidase</fullName>
    </alternativeName>
</protein>
<keyword evidence="5 8" id="KW-0963">Cytoplasm</keyword>
<dbReference type="InterPro" id="IPR000073">
    <property type="entry name" value="AB_hydrolase_1"/>
</dbReference>
<dbReference type="EMBL" id="BONZ01000106">
    <property type="protein sequence ID" value="GIH20851.1"/>
    <property type="molecule type" value="Genomic_DNA"/>
</dbReference>
<comment type="catalytic activity">
    <reaction evidence="1 8 10">
        <text>Release of N-terminal proline from a peptide.</text>
        <dbReference type="EC" id="3.4.11.5"/>
    </reaction>
</comment>
<gene>
    <name evidence="12" type="primary">pip</name>
    <name evidence="12" type="ORF">Raf01_90230</name>
</gene>
<comment type="caution">
    <text evidence="12">The sequence shown here is derived from an EMBL/GenBank/DDBJ whole genome shotgun (WGS) entry which is preliminary data.</text>
</comment>
<evidence type="ECO:0000256" key="5">
    <source>
        <dbReference type="ARBA" id="ARBA00022490"/>
    </source>
</evidence>
<evidence type="ECO:0000256" key="3">
    <source>
        <dbReference type="ARBA" id="ARBA00010088"/>
    </source>
</evidence>
<evidence type="ECO:0000256" key="6">
    <source>
        <dbReference type="ARBA" id="ARBA00022670"/>
    </source>
</evidence>
<evidence type="ECO:0000256" key="4">
    <source>
        <dbReference type="ARBA" id="ARBA00022438"/>
    </source>
</evidence>
<keyword evidence="7 8" id="KW-0378">Hydrolase</keyword>
<evidence type="ECO:0000256" key="9">
    <source>
        <dbReference type="PIRSR" id="PIRSR006431-1"/>
    </source>
</evidence>
<dbReference type="AlphaFoldDB" id="A0A8J3R244"/>
<evidence type="ECO:0000256" key="1">
    <source>
        <dbReference type="ARBA" id="ARBA00001585"/>
    </source>
</evidence>
<dbReference type="GO" id="GO:0004177">
    <property type="term" value="F:aminopeptidase activity"/>
    <property type="evidence" value="ECO:0007669"/>
    <property type="project" value="UniProtKB-UniRule"/>
</dbReference>
<keyword evidence="6 8" id="KW-0645">Protease</keyword>
<dbReference type="InterPro" id="IPR002410">
    <property type="entry name" value="Peptidase_S33"/>
</dbReference>
<proteinExistence type="inferred from homology"/>
<evidence type="ECO:0000256" key="10">
    <source>
        <dbReference type="RuleBase" id="RU003421"/>
    </source>
</evidence>
<sequence length="316" mass="34523">MRQHYPEIEPYDSGMLGVGDGNTLYWEASGNPDGKPAVVLHGGPGSASSPGHRRTFDPDAYRIVLFDQRNCGRSTPHASDPAADLSTNTTDHLVADLEALRQHLGIDRWLVFGGSWGSALGLVYAQRHPRRVSELLLVSAVTARRSETDLLTRGLARLFPEAWARFRDGVPEADRDGDLAAAYNRLLEDPDPAVRDKAARDWCAWEDAIVPTAPPYPRFQDPEYRLAFARIVTHYWSHGSWLEEGIVLRQAGLLAGIPGVIVQGALDPGNLLGTPWELAHAWPGSELLLFHDAGHDGSAGMREALVAATDLFATRG</sequence>
<evidence type="ECO:0000256" key="7">
    <source>
        <dbReference type="ARBA" id="ARBA00022801"/>
    </source>
</evidence>
<keyword evidence="4 8" id="KW-0031">Aminopeptidase</keyword>
<name>A0A8J3R244_9ACTN</name>
<organism evidence="12 13">
    <name type="scientific">Rugosimonospora africana</name>
    <dbReference type="NCBI Taxonomy" id="556532"/>
    <lineage>
        <taxon>Bacteria</taxon>
        <taxon>Bacillati</taxon>
        <taxon>Actinomycetota</taxon>
        <taxon>Actinomycetes</taxon>
        <taxon>Micromonosporales</taxon>
        <taxon>Micromonosporaceae</taxon>
        <taxon>Rugosimonospora</taxon>
    </lineage>
</organism>
<dbReference type="EC" id="3.4.11.5" evidence="8 10"/>
<dbReference type="PIRSF" id="PIRSF006431">
    <property type="entry name" value="Pept_S33"/>
    <property type="match status" value="1"/>
</dbReference>
<evidence type="ECO:0000259" key="11">
    <source>
        <dbReference type="Pfam" id="PF00561"/>
    </source>
</evidence>
<dbReference type="GO" id="GO:0006508">
    <property type="term" value="P:proteolysis"/>
    <property type="evidence" value="ECO:0007669"/>
    <property type="project" value="UniProtKB-KW"/>
</dbReference>
<dbReference type="Pfam" id="PF00561">
    <property type="entry name" value="Abhydrolase_1"/>
    <property type="match status" value="1"/>
</dbReference>
<dbReference type="GO" id="GO:0005737">
    <property type="term" value="C:cytoplasm"/>
    <property type="evidence" value="ECO:0007669"/>
    <property type="project" value="UniProtKB-SubCell"/>
</dbReference>
<dbReference type="SUPFAM" id="SSF53474">
    <property type="entry name" value="alpha/beta-Hydrolases"/>
    <property type="match status" value="1"/>
</dbReference>
<dbReference type="Proteomes" id="UP000642748">
    <property type="component" value="Unassembled WGS sequence"/>
</dbReference>
<dbReference type="PANTHER" id="PTHR43722:SF1">
    <property type="entry name" value="PROLINE IMINOPEPTIDASE"/>
    <property type="match status" value="1"/>
</dbReference>
<keyword evidence="13" id="KW-1185">Reference proteome</keyword>
<evidence type="ECO:0000256" key="8">
    <source>
        <dbReference type="PIRNR" id="PIRNR006431"/>
    </source>
</evidence>
<evidence type="ECO:0000256" key="2">
    <source>
        <dbReference type="ARBA" id="ARBA00004496"/>
    </source>
</evidence>
<dbReference type="PANTHER" id="PTHR43722">
    <property type="entry name" value="PROLINE IMINOPEPTIDASE"/>
    <property type="match status" value="1"/>
</dbReference>
<evidence type="ECO:0000313" key="13">
    <source>
        <dbReference type="Proteomes" id="UP000642748"/>
    </source>
</evidence>
<comment type="subcellular location">
    <subcellularLocation>
        <location evidence="2 8">Cytoplasm</location>
    </subcellularLocation>
</comment>
<accession>A0A8J3R244</accession>
<dbReference type="Gene3D" id="3.40.50.1820">
    <property type="entry name" value="alpha/beta hydrolase"/>
    <property type="match status" value="1"/>
</dbReference>
<reference evidence="12" key="1">
    <citation type="submission" date="2021-01" db="EMBL/GenBank/DDBJ databases">
        <title>Whole genome shotgun sequence of Rugosimonospora africana NBRC 104875.</title>
        <authorList>
            <person name="Komaki H."/>
            <person name="Tamura T."/>
        </authorList>
    </citation>
    <scope>NUCLEOTIDE SEQUENCE</scope>
    <source>
        <strain evidence="12">NBRC 104875</strain>
    </source>
</reference>
<dbReference type="NCBIfam" id="TIGR01249">
    <property type="entry name" value="pro_imino_pep_1"/>
    <property type="match status" value="1"/>
</dbReference>